<dbReference type="InterPro" id="IPR000847">
    <property type="entry name" value="LysR_HTH_N"/>
</dbReference>
<dbReference type="GO" id="GO:0006351">
    <property type="term" value="P:DNA-templated transcription"/>
    <property type="evidence" value="ECO:0007669"/>
    <property type="project" value="TreeGrafter"/>
</dbReference>
<proteinExistence type="inferred from homology"/>
<accession>A0A2H5EWT8</accession>
<reference evidence="3 4" key="1">
    <citation type="journal article" date="2013" name="Antonie Van Leeuwenhoek">
        <title>Paracoccus zhejiangensis sp. nov., isolated from activated sludge in wastewater-treatment system.</title>
        <authorList>
            <person name="Wu Z.G."/>
            <person name="Zhang D.F."/>
            <person name="Liu Y.L."/>
            <person name="Wang F."/>
            <person name="Jiang X."/>
            <person name="Li C."/>
            <person name="Li S.P."/>
            <person name="Hong Q."/>
            <person name="Li W.J."/>
        </authorList>
    </citation>
    <scope>NUCLEOTIDE SEQUENCE [LARGE SCALE GENOMIC DNA]</scope>
    <source>
        <strain evidence="3 4">J6</strain>
    </source>
</reference>
<dbReference type="AlphaFoldDB" id="A0A2H5EWT8"/>
<comment type="similarity">
    <text evidence="1">Belongs to the LysR transcriptional regulatory family.</text>
</comment>
<evidence type="ECO:0000313" key="4">
    <source>
        <dbReference type="Proteomes" id="UP000234530"/>
    </source>
</evidence>
<dbReference type="GO" id="GO:0003700">
    <property type="term" value="F:DNA-binding transcription factor activity"/>
    <property type="evidence" value="ECO:0007669"/>
    <property type="project" value="InterPro"/>
</dbReference>
<dbReference type="OrthoDB" id="7260751at2"/>
<dbReference type="Proteomes" id="UP000234530">
    <property type="component" value="Chromosome"/>
</dbReference>
<dbReference type="InterPro" id="IPR036390">
    <property type="entry name" value="WH_DNA-bd_sf"/>
</dbReference>
<organism evidence="3 4">
    <name type="scientific">Paracoccus zhejiangensis</name>
    <dbReference type="NCBI Taxonomy" id="1077935"/>
    <lineage>
        <taxon>Bacteria</taxon>
        <taxon>Pseudomonadati</taxon>
        <taxon>Pseudomonadota</taxon>
        <taxon>Alphaproteobacteria</taxon>
        <taxon>Rhodobacterales</taxon>
        <taxon>Paracoccaceae</taxon>
        <taxon>Paracoccus</taxon>
    </lineage>
</organism>
<dbReference type="PANTHER" id="PTHR30537:SF3">
    <property type="entry name" value="TRANSCRIPTIONAL REGULATORY PROTEIN"/>
    <property type="match status" value="1"/>
</dbReference>
<gene>
    <name evidence="3" type="ORF">CX676_05960</name>
</gene>
<sequence length="156" mass="16992">MYKEPAAPNWDDLLLVRAIADSRGMPGAAAEFRISASTVFRRLGQIEALLGVALFHRHRSGYELTPAGADIVALAQRLEVDIAASLRRVAERQELLAGELSIVVDETLPPLLVPSFAEFLRQFPDFCLHVTTVDRAPDLSAHDATIMIFANGEPSG</sequence>
<name>A0A2H5EWT8_9RHOB</name>
<dbReference type="InterPro" id="IPR036388">
    <property type="entry name" value="WH-like_DNA-bd_sf"/>
</dbReference>
<dbReference type="InterPro" id="IPR058163">
    <property type="entry name" value="LysR-type_TF_proteobact-type"/>
</dbReference>
<dbReference type="KEGG" id="pzh:CX676_05960"/>
<dbReference type="RefSeq" id="WP_101751798.1">
    <property type="nucleotide sequence ID" value="NZ_CP025430.1"/>
</dbReference>
<evidence type="ECO:0000313" key="3">
    <source>
        <dbReference type="EMBL" id="AUH63757.1"/>
    </source>
</evidence>
<dbReference type="PANTHER" id="PTHR30537">
    <property type="entry name" value="HTH-TYPE TRANSCRIPTIONAL REGULATOR"/>
    <property type="match status" value="1"/>
</dbReference>
<dbReference type="SUPFAM" id="SSF46785">
    <property type="entry name" value="Winged helix' DNA-binding domain"/>
    <property type="match status" value="1"/>
</dbReference>
<evidence type="ECO:0000259" key="2">
    <source>
        <dbReference type="PROSITE" id="PS50931"/>
    </source>
</evidence>
<keyword evidence="4" id="KW-1185">Reference proteome</keyword>
<dbReference type="Pfam" id="PF00126">
    <property type="entry name" value="HTH_1"/>
    <property type="match status" value="1"/>
</dbReference>
<evidence type="ECO:0000256" key="1">
    <source>
        <dbReference type="ARBA" id="ARBA00009437"/>
    </source>
</evidence>
<dbReference type="Gene3D" id="1.10.10.10">
    <property type="entry name" value="Winged helix-like DNA-binding domain superfamily/Winged helix DNA-binding domain"/>
    <property type="match status" value="1"/>
</dbReference>
<dbReference type="PROSITE" id="PS50931">
    <property type="entry name" value="HTH_LYSR"/>
    <property type="match status" value="1"/>
</dbReference>
<protein>
    <recommendedName>
        <fullName evidence="2">HTH lysR-type domain-containing protein</fullName>
    </recommendedName>
</protein>
<dbReference type="EMBL" id="CP025430">
    <property type="protein sequence ID" value="AUH63757.1"/>
    <property type="molecule type" value="Genomic_DNA"/>
</dbReference>
<feature type="domain" description="HTH lysR-type" evidence="2">
    <location>
        <begin position="8"/>
        <end position="65"/>
    </location>
</feature>
<dbReference type="GO" id="GO:0043565">
    <property type="term" value="F:sequence-specific DNA binding"/>
    <property type="evidence" value="ECO:0007669"/>
    <property type="project" value="TreeGrafter"/>
</dbReference>